<keyword evidence="9" id="KW-1185">Reference proteome</keyword>
<dbReference type="Proteomes" id="UP000027284">
    <property type="component" value="Unassembled WGS sequence"/>
</dbReference>
<dbReference type="InterPro" id="IPR014777">
    <property type="entry name" value="4pyrrole_Mease_sub1"/>
</dbReference>
<dbReference type="PROSITE" id="PS01296">
    <property type="entry name" value="RSMI"/>
    <property type="match status" value="1"/>
</dbReference>
<evidence type="ECO:0000256" key="3">
    <source>
        <dbReference type="ARBA" id="ARBA00022603"/>
    </source>
</evidence>
<evidence type="ECO:0000313" key="8">
    <source>
        <dbReference type="EMBL" id="KDA55038.1"/>
    </source>
</evidence>
<dbReference type="PANTHER" id="PTHR46111">
    <property type="entry name" value="RIBOSOMAL RNA SMALL SUBUNIT METHYLTRANSFERASE I"/>
    <property type="match status" value="1"/>
</dbReference>
<dbReference type="CDD" id="cd11648">
    <property type="entry name" value="RsmI"/>
    <property type="match status" value="1"/>
</dbReference>
<accession>A0A062XW05</accession>
<dbReference type="NCBIfam" id="TIGR00096">
    <property type="entry name" value="16S rRNA (cytidine(1402)-2'-O)-methyltransferase"/>
    <property type="match status" value="1"/>
</dbReference>
<dbReference type="InterPro" id="IPR000878">
    <property type="entry name" value="4pyrrol_Mease"/>
</dbReference>
<gene>
    <name evidence="6" type="primary">rsmI</name>
    <name evidence="8" type="ORF">EG19_04375</name>
</gene>
<dbReference type="InterPro" id="IPR018063">
    <property type="entry name" value="SAM_MeTrfase_RsmI_CS"/>
</dbReference>
<evidence type="ECO:0000256" key="6">
    <source>
        <dbReference type="HAMAP-Rule" id="MF_01877"/>
    </source>
</evidence>
<dbReference type="InterPro" id="IPR035996">
    <property type="entry name" value="4pyrrol_Methylase_sf"/>
</dbReference>
<comment type="similarity">
    <text evidence="6">Belongs to the methyltransferase superfamily. RsmI family.</text>
</comment>
<keyword evidence="5 6" id="KW-0949">S-adenosyl-L-methionine</keyword>
<keyword evidence="1 6" id="KW-0963">Cytoplasm</keyword>
<dbReference type="Pfam" id="PF00590">
    <property type="entry name" value="TP_methylase"/>
    <property type="match status" value="1"/>
</dbReference>
<dbReference type="InterPro" id="IPR008189">
    <property type="entry name" value="rRNA_ssu_MeTfrase_I"/>
</dbReference>
<dbReference type="Gene3D" id="3.30.950.10">
    <property type="entry name" value="Methyltransferase, Cobalt-precorrin-4 Transmethylase, Domain 2"/>
    <property type="match status" value="1"/>
</dbReference>
<comment type="subcellular location">
    <subcellularLocation>
        <location evidence="6">Cytoplasm</location>
    </subcellularLocation>
</comment>
<dbReference type="STRING" id="1312852.EG19_04375"/>
<dbReference type="EC" id="2.1.1.198" evidence="6"/>
<protein>
    <recommendedName>
        <fullName evidence="6">Ribosomal RNA small subunit methyltransferase I</fullName>
        <ecNumber evidence="6">2.1.1.198</ecNumber>
    </recommendedName>
    <alternativeName>
        <fullName evidence="6">16S rRNA 2'-O-ribose C1402 methyltransferase</fullName>
    </alternativeName>
    <alternativeName>
        <fullName evidence="6">rRNA (cytidine-2'-O-)-methyltransferase RsmI</fullName>
    </alternativeName>
</protein>
<proteinExistence type="inferred from homology"/>
<dbReference type="PANTHER" id="PTHR46111:SF1">
    <property type="entry name" value="RIBOSOMAL RNA SMALL SUBUNIT METHYLTRANSFERASE I"/>
    <property type="match status" value="1"/>
</dbReference>
<evidence type="ECO:0000256" key="4">
    <source>
        <dbReference type="ARBA" id="ARBA00022679"/>
    </source>
</evidence>
<reference evidence="8 9" key="1">
    <citation type="submission" date="2014-04" db="EMBL/GenBank/DDBJ databases">
        <title>The Genome Sequence of Thermoanaerobaculum aquaticum MP-01, The First Cultivated Group 23 Acidobacterium.</title>
        <authorList>
            <person name="Stamps B.W."/>
            <person name="Losey N.A."/>
            <person name="Lawson P.A."/>
            <person name="Stevenson B.S."/>
        </authorList>
    </citation>
    <scope>NUCLEOTIDE SEQUENCE [LARGE SCALE GENOMIC DNA]</scope>
    <source>
        <strain evidence="8 9">MP-01</strain>
    </source>
</reference>
<evidence type="ECO:0000256" key="1">
    <source>
        <dbReference type="ARBA" id="ARBA00022490"/>
    </source>
</evidence>
<dbReference type="HAMAP" id="MF_01877">
    <property type="entry name" value="16SrRNA_methyltr_I"/>
    <property type="match status" value="1"/>
</dbReference>
<dbReference type="GO" id="GO:0005737">
    <property type="term" value="C:cytoplasm"/>
    <property type="evidence" value="ECO:0007669"/>
    <property type="project" value="UniProtKB-SubCell"/>
</dbReference>
<keyword evidence="3 6" id="KW-0489">Methyltransferase</keyword>
<dbReference type="Gene3D" id="3.40.1010.10">
    <property type="entry name" value="Cobalt-precorrin-4 Transmethylase, Domain 1"/>
    <property type="match status" value="1"/>
</dbReference>
<comment type="catalytic activity">
    <reaction evidence="6">
        <text>cytidine(1402) in 16S rRNA + S-adenosyl-L-methionine = 2'-O-methylcytidine(1402) in 16S rRNA + S-adenosyl-L-homocysteine + H(+)</text>
        <dbReference type="Rhea" id="RHEA:42924"/>
        <dbReference type="Rhea" id="RHEA-COMP:10285"/>
        <dbReference type="Rhea" id="RHEA-COMP:10286"/>
        <dbReference type="ChEBI" id="CHEBI:15378"/>
        <dbReference type="ChEBI" id="CHEBI:57856"/>
        <dbReference type="ChEBI" id="CHEBI:59789"/>
        <dbReference type="ChEBI" id="CHEBI:74495"/>
        <dbReference type="ChEBI" id="CHEBI:82748"/>
        <dbReference type="EC" id="2.1.1.198"/>
    </reaction>
</comment>
<name>A0A062XW05_9BACT</name>
<dbReference type="EMBL" id="JMFG01000002">
    <property type="protein sequence ID" value="KDA55038.1"/>
    <property type="molecule type" value="Genomic_DNA"/>
</dbReference>
<dbReference type="PIRSF" id="PIRSF005917">
    <property type="entry name" value="MTase_YraL"/>
    <property type="match status" value="1"/>
</dbReference>
<organism evidence="8 9">
    <name type="scientific">Thermoanaerobaculum aquaticum</name>
    <dbReference type="NCBI Taxonomy" id="1312852"/>
    <lineage>
        <taxon>Bacteria</taxon>
        <taxon>Pseudomonadati</taxon>
        <taxon>Acidobacteriota</taxon>
        <taxon>Thermoanaerobaculia</taxon>
        <taxon>Thermoanaerobaculales</taxon>
        <taxon>Thermoanaerobaculaceae</taxon>
        <taxon>Thermoanaerobaculum</taxon>
    </lineage>
</organism>
<dbReference type="SUPFAM" id="SSF53790">
    <property type="entry name" value="Tetrapyrrole methylase"/>
    <property type="match status" value="1"/>
</dbReference>
<comment type="caution">
    <text evidence="8">The sequence shown here is derived from an EMBL/GenBank/DDBJ whole genome shotgun (WGS) entry which is preliminary data.</text>
</comment>
<sequence length="287" mass="30199">MTRAIPPTSAPGTLFVVATPIGTLADLSPRAREVLASVAVILAEDTRRTSKLLAAAGISTKLLAFHEHNESKVLPAILAKLQAGMSVALVSDAGTPLLCDPGYRLVRACRLAGLPVAAVPGPSAVTAALSVAGLPPYPFTFLGFLPPKGEARKRFLRRFAGLDHTLVVFLSPHRLSAELADCAEVLGGEREACLLAELSKVHERCEHGTLGALAEKTHLAKGEFTLVVGPPPQAPPREPQAHEAQALVRELLAQGHSPGEAKKLAAEKLGVSRKKLYELLEAAKSEA</sequence>
<evidence type="ECO:0000256" key="2">
    <source>
        <dbReference type="ARBA" id="ARBA00022552"/>
    </source>
</evidence>
<feature type="domain" description="Tetrapyrrole methylase" evidence="7">
    <location>
        <begin position="13"/>
        <end position="213"/>
    </location>
</feature>
<dbReference type="AlphaFoldDB" id="A0A062XW05"/>
<dbReference type="RefSeq" id="WP_200867094.1">
    <property type="nucleotide sequence ID" value="NZ_JMFG01000002.1"/>
</dbReference>
<evidence type="ECO:0000256" key="5">
    <source>
        <dbReference type="ARBA" id="ARBA00022691"/>
    </source>
</evidence>
<keyword evidence="4 6" id="KW-0808">Transferase</keyword>
<dbReference type="GO" id="GO:0070677">
    <property type="term" value="F:rRNA (cytosine-2'-O-)-methyltransferase activity"/>
    <property type="evidence" value="ECO:0007669"/>
    <property type="project" value="UniProtKB-UniRule"/>
</dbReference>
<keyword evidence="2 6" id="KW-0698">rRNA processing</keyword>
<dbReference type="FunFam" id="3.40.1010.10:FF:000007">
    <property type="entry name" value="Ribosomal RNA small subunit methyltransferase I"/>
    <property type="match status" value="1"/>
</dbReference>
<evidence type="ECO:0000313" key="9">
    <source>
        <dbReference type="Proteomes" id="UP000027284"/>
    </source>
</evidence>
<comment type="function">
    <text evidence="6">Catalyzes the 2'-O-methylation of the ribose of cytidine 1402 (C1402) in 16S rRNA.</text>
</comment>
<evidence type="ECO:0000259" key="7">
    <source>
        <dbReference type="Pfam" id="PF00590"/>
    </source>
</evidence>
<dbReference type="InterPro" id="IPR014776">
    <property type="entry name" value="4pyrrole_Mease_sub2"/>
</dbReference>